<dbReference type="OrthoDB" id="9758283at2"/>
<dbReference type="GO" id="GO:0005886">
    <property type="term" value="C:plasma membrane"/>
    <property type="evidence" value="ECO:0007669"/>
    <property type="project" value="UniProtKB-SubCell"/>
</dbReference>
<accession>A0A0V7ZNJ9</accession>
<dbReference type="GO" id="GO:0005524">
    <property type="term" value="F:ATP binding"/>
    <property type="evidence" value="ECO:0007669"/>
    <property type="project" value="UniProtKB-KW"/>
</dbReference>
<evidence type="ECO:0000256" key="8">
    <source>
        <dbReference type="ARBA" id="ARBA00022679"/>
    </source>
</evidence>
<keyword evidence="15" id="KW-0829">Tyrosine-protein kinase</keyword>
<keyword evidence="10" id="KW-0547">Nucleotide-binding</keyword>
<dbReference type="CDD" id="cd05387">
    <property type="entry name" value="BY-kinase"/>
    <property type="match status" value="1"/>
</dbReference>
<dbReference type="EMBL" id="LMTZ01000101">
    <property type="protein sequence ID" value="KST66008.1"/>
    <property type="molecule type" value="Genomic_DNA"/>
</dbReference>
<keyword evidence="9 18" id="KW-0812">Transmembrane</keyword>
<proteinExistence type="inferred from homology"/>
<evidence type="ECO:0000256" key="15">
    <source>
        <dbReference type="ARBA" id="ARBA00023137"/>
    </source>
</evidence>
<dbReference type="InterPro" id="IPR005702">
    <property type="entry name" value="Wzc-like_C"/>
</dbReference>
<keyword evidence="14 18" id="KW-0472">Membrane</keyword>
<dbReference type="Pfam" id="PF13807">
    <property type="entry name" value="GNVR"/>
    <property type="match status" value="1"/>
</dbReference>
<evidence type="ECO:0000313" key="23">
    <source>
        <dbReference type="Proteomes" id="UP000053372"/>
    </source>
</evidence>
<evidence type="ECO:0000256" key="17">
    <source>
        <dbReference type="SAM" id="Coils"/>
    </source>
</evidence>
<dbReference type="InterPro" id="IPR032807">
    <property type="entry name" value="GNVR"/>
</dbReference>
<dbReference type="Gene3D" id="3.40.50.300">
    <property type="entry name" value="P-loop containing nucleotide triphosphate hydrolases"/>
    <property type="match status" value="1"/>
</dbReference>
<dbReference type="GO" id="GO:0004715">
    <property type="term" value="F:non-membrane spanning protein tyrosine kinase activity"/>
    <property type="evidence" value="ECO:0007669"/>
    <property type="project" value="UniProtKB-EC"/>
</dbReference>
<dbReference type="SUPFAM" id="SSF52540">
    <property type="entry name" value="P-loop containing nucleoside triphosphate hydrolases"/>
    <property type="match status" value="1"/>
</dbReference>
<dbReference type="Pfam" id="PF13614">
    <property type="entry name" value="AAA_31"/>
    <property type="match status" value="1"/>
</dbReference>
<feature type="transmembrane region" description="Helical" evidence="18">
    <location>
        <begin position="28"/>
        <end position="47"/>
    </location>
</feature>
<keyword evidence="8" id="KW-0808">Transferase</keyword>
<dbReference type="InterPro" id="IPR025669">
    <property type="entry name" value="AAA_dom"/>
</dbReference>
<evidence type="ECO:0000256" key="7">
    <source>
        <dbReference type="ARBA" id="ARBA00022519"/>
    </source>
</evidence>
<keyword evidence="23" id="KW-1185">Reference proteome</keyword>
<name>A0A0V7ZNJ9_9CYAN</name>
<keyword evidence="11" id="KW-0418">Kinase</keyword>
<dbReference type="Pfam" id="PF02706">
    <property type="entry name" value="Wzz"/>
    <property type="match status" value="1"/>
</dbReference>
<evidence type="ECO:0000259" key="21">
    <source>
        <dbReference type="Pfam" id="PF13807"/>
    </source>
</evidence>
<comment type="subcellular location">
    <subcellularLocation>
        <location evidence="1">Cell inner membrane</location>
        <topology evidence="1">Multi-pass membrane protein</topology>
    </subcellularLocation>
</comment>
<keyword evidence="6" id="KW-1003">Cell membrane</keyword>
<feature type="domain" description="AAA" evidence="20">
    <location>
        <begin position="530"/>
        <end position="647"/>
    </location>
</feature>
<comment type="similarity">
    <text evidence="2">Belongs to the CpsC/CapA family.</text>
</comment>
<keyword evidence="13 18" id="KW-1133">Transmembrane helix</keyword>
<dbReference type="NCBIfam" id="TIGR01007">
    <property type="entry name" value="eps_fam"/>
    <property type="match status" value="1"/>
</dbReference>
<reference evidence="22 23" key="1">
    <citation type="journal article" date="2015" name="Genome Announc.">
        <title>Draft Genome of the Euendolithic (true boring) Cyanobacterium Mastigocoleus testarum strain BC008.</title>
        <authorList>
            <person name="Guida B.S."/>
            <person name="Garcia-Pichel F."/>
        </authorList>
    </citation>
    <scope>NUCLEOTIDE SEQUENCE [LARGE SCALE GENOMIC DNA]</scope>
    <source>
        <strain evidence="22 23">BC008</strain>
    </source>
</reference>
<evidence type="ECO:0000313" key="22">
    <source>
        <dbReference type="EMBL" id="KST66008.1"/>
    </source>
</evidence>
<feature type="domain" description="Polysaccharide chain length determinant N-terminal" evidence="19">
    <location>
        <begin position="14"/>
        <end position="109"/>
    </location>
</feature>
<evidence type="ECO:0000256" key="2">
    <source>
        <dbReference type="ARBA" id="ARBA00006683"/>
    </source>
</evidence>
<gene>
    <name evidence="22" type="ORF">BC008_23830</name>
</gene>
<evidence type="ECO:0000256" key="14">
    <source>
        <dbReference type="ARBA" id="ARBA00023136"/>
    </source>
</evidence>
<evidence type="ECO:0000256" key="18">
    <source>
        <dbReference type="SAM" id="Phobius"/>
    </source>
</evidence>
<dbReference type="InterPro" id="IPR027417">
    <property type="entry name" value="P-loop_NTPase"/>
</dbReference>
<evidence type="ECO:0000256" key="1">
    <source>
        <dbReference type="ARBA" id="ARBA00004429"/>
    </source>
</evidence>
<evidence type="ECO:0000256" key="5">
    <source>
        <dbReference type="ARBA" id="ARBA00011903"/>
    </source>
</evidence>
<protein>
    <recommendedName>
        <fullName evidence="5">non-specific protein-tyrosine kinase</fullName>
        <ecNumber evidence="5">2.7.10.2</ecNumber>
    </recommendedName>
</protein>
<comment type="caution">
    <text evidence="22">The sequence shown here is derived from an EMBL/GenBank/DDBJ whole genome shotgun (WGS) entry which is preliminary data.</text>
</comment>
<dbReference type="InterPro" id="IPR003856">
    <property type="entry name" value="LPS_length_determ_N"/>
</dbReference>
<evidence type="ECO:0000256" key="10">
    <source>
        <dbReference type="ARBA" id="ARBA00022741"/>
    </source>
</evidence>
<dbReference type="InterPro" id="IPR050445">
    <property type="entry name" value="Bact_polysacc_biosynth/exp"/>
</dbReference>
<evidence type="ECO:0000256" key="3">
    <source>
        <dbReference type="ARBA" id="ARBA00007316"/>
    </source>
</evidence>
<evidence type="ECO:0000256" key="4">
    <source>
        <dbReference type="ARBA" id="ARBA00008883"/>
    </source>
</evidence>
<keyword evidence="12" id="KW-0067">ATP-binding</keyword>
<feature type="domain" description="Tyrosine-protein kinase G-rich" evidence="21">
    <location>
        <begin position="381"/>
        <end position="458"/>
    </location>
</feature>
<dbReference type="GO" id="GO:0042802">
    <property type="term" value="F:identical protein binding"/>
    <property type="evidence" value="ECO:0007669"/>
    <property type="project" value="UniProtKB-ARBA"/>
</dbReference>
<dbReference type="PANTHER" id="PTHR32309:SF13">
    <property type="entry name" value="FERRIC ENTEROBACTIN TRANSPORT PROTEIN FEPE"/>
    <property type="match status" value="1"/>
</dbReference>
<feature type="coiled-coil region" evidence="17">
    <location>
        <begin position="179"/>
        <end position="290"/>
    </location>
</feature>
<organism evidence="22 23">
    <name type="scientific">Mastigocoleus testarum BC008</name>
    <dbReference type="NCBI Taxonomy" id="371196"/>
    <lineage>
        <taxon>Bacteria</taxon>
        <taxon>Bacillati</taxon>
        <taxon>Cyanobacteriota</taxon>
        <taxon>Cyanophyceae</taxon>
        <taxon>Nostocales</taxon>
        <taxon>Hapalosiphonaceae</taxon>
        <taxon>Mastigocoleus</taxon>
    </lineage>
</organism>
<evidence type="ECO:0000256" key="11">
    <source>
        <dbReference type="ARBA" id="ARBA00022777"/>
    </source>
</evidence>
<evidence type="ECO:0000256" key="6">
    <source>
        <dbReference type="ARBA" id="ARBA00022475"/>
    </source>
</evidence>
<dbReference type="AlphaFoldDB" id="A0A0V7ZNJ9"/>
<dbReference type="PANTHER" id="PTHR32309">
    <property type="entry name" value="TYROSINE-PROTEIN KINASE"/>
    <property type="match status" value="1"/>
</dbReference>
<comment type="similarity">
    <text evidence="4">Belongs to the etk/wzc family.</text>
</comment>
<dbReference type="Proteomes" id="UP000053372">
    <property type="component" value="Unassembled WGS sequence"/>
</dbReference>
<dbReference type="EC" id="2.7.10.2" evidence="5"/>
<comment type="catalytic activity">
    <reaction evidence="16">
        <text>L-tyrosyl-[protein] + ATP = O-phospho-L-tyrosyl-[protein] + ADP + H(+)</text>
        <dbReference type="Rhea" id="RHEA:10596"/>
        <dbReference type="Rhea" id="RHEA-COMP:10136"/>
        <dbReference type="Rhea" id="RHEA-COMP:20101"/>
        <dbReference type="ChEBI" id="CHEBI:15378"/>
        <dbReference type="ChEBI" id="CHEBI:30616"/>
        <dbReference type="ChEBI" id="CHEBI:46858"/>
        <dbReference type="ChEBI" id="CHEBI:61978"/>
        <dbReference type="ChEBI" id="CHEBI:456216"/>
        <dbReference type="EC" id="2.7.10.2"/>
    </reaction>
</comment>
<evidence type="ECO:0000256" key="12">
    <source>
        <dbReference type="ARBA" id="ARBA00022840"/>
    </source>
</evidence>
<evidence type="ECO:0000256" key="13">
    <source>
        <dbReference type="ARBA" id="ARBA00022989"/>
    </source>
</evidence>
<evidence type="ECO:0000259" key="20">
    <source>
        <dbReference type="Pfam" id="PF13614"/>
    </source>
</evidence>
<keyword evidence="17" id="KW-0175">Coiled coil</keyword>
<dbReference type="FunFam" id="3.40.50.300:FF:000527">
    <property type="entry name" value="Tyrosine-protein kinase etk"/>
    <property type="match status" value="1"/>
</dbReference>
<keyword evidence="7" id="KW-0997">Cell inner membrane</keyword>
<comment type="similarity">
    <text evidence="3">Belongs to the CpsD/CapB family.</text>
</comment>
<evidence type="ECO:0000259" key="19">
    <source>
        <dbReference type="Pfam" id="PF02706"/>
    </source>
</evidence>
<evidence type="ECO:0000256" key="9">
    <source>
        <dbReference type="ARBA" id="ARBA00022692"/>
    </source>
</evidence>
<feature type="coiled-coil region" evidence="17">
    <location>
        <begin position="378"/>
        <end position="405"/>
    </location>
</feature>
<evidence type="ECO:0000256" key="16">
    <source>
        <dbReference type="ARBA" id="ARBA00051245"/>
    </source>
</evidence>
<feature type="transmembrane region" description="Helical" evidence="18">
    <location>
        <begin position="437"/>
        <end position="459"/>
    </location>
</feature>
<sequence length="724" mass="79826">MTSSPQVEREDTDYIDLEQYWLILKRRWVPASVVAGSVVGLAALVTFMQKPIYEAKAELLFNKQSNVSSLTGLSGAVGELSGITNLSNPLETEAKVIRSNPIIQKTIDKFNLRDDDNEPISIEDFLKQLKVKSAKGTDVLEISYKGTDPQQAAAIVNSLMQDYIDNNIRVNTAEARAAREFLNNQLPEVESRVVKAEAELRKFKEENKVVALKEEAQFGVEGLKDSLQELNQAEAKLAAANERSQALQRELDIEKQKAVELSELSQSPAVQQALQEYQKVQDRLAVARTRLTNQHPTVIDLSNKERALRNQLEKRVGQVVNNNSNDSSITEDNLQVGEIKQTLTSELLKSEVERLAVAKQVGVLRKAFALQQARLTVLPKLEQQQRQVERKLQIAQLTYQNLLKKLQEVQVIENQNIGNARIISEALVPDKKISPRIALNLLLGGFLGILLGAGTALILETMDKSLKTVDQAKRLLNYPVLGTIPQFEGKGFDGNPELPTLNNPYSVESSAFEMLQTNLSFTSSDKTLKVLMVTSSVPGEGKSLVSANLAVTISQFGQRVLLIDGDMRRPRQHKLWKIHSFSGLSNLLVGKAELQNSIQKPLATLDLLPAGKIPPNPGALVDSQSMVSLLEEAKKEYDFIIIDTPPLTAAADSLIFSKLVDGTLLVVRPGIATSDAVSAAKNQLEQSGQRVLGMALNGINRDSQYGGYYGQSYYGNNIKEKVSV</sequence>